<evidence type="ECO:0000256" key="2">
    <source>
        <dbReference type="SAM" id="SignalP"/>
    </source>
</evidence>
<dbReference type="Gene3D" id="1.10.287.70">
    <property type="match status" value="1"/>
</dbReference>
<keyword evidence="4" id="KW-1185">Reference proteome</keyword>
<feature type="chain" id="PRO_5046261819" evidence="2">
    <location>
        <begin position="20"/>
        <end position="751"/>
    </location>
</feature>
<keyword evidence="1" id="KW-0472">Membrane</keyword>
<name>A0ABP1PU20_9HEXA</name>
<evidence type="ECO:0000313" key="3">
    <source>
        <dbReference type="EMBL" id="CAL8077458.1"/>
    </source>
</evidence>
<keyword evidence="1" id="KW-0812">Transmembrane</keyword>
<dbReference type="Proteomes" id="UP001642540">
    <property type="component" value="Unassembled WGS sequence"/>
</dbReference>
<feature type="transmembrane region" description="Helical" evidence="1">
    <location>
        <begin position="457"/>
        <end position="476"/>
    </location>
</feature>
<sequence length="751" mass="86116">MDILKLLTFVQFICVNVMAVEIHKFSQSIVDSNSLLNSFSNCLLHLTTYDFHWQQETSAHSVVGRNKYSEDFAPFSQPIIISKFISRLKYSMSSHIKPSRKQQISPNSNYSLKGFVFPPRIHNKPCVVQLYILLNIAKLPKGFQQDFKFSYEDHHDLILTMQYPAKEKIKTIPYRLLKRGVYGILLSDDPGNFLQRWYLYRNFGRNFSDRLEIANFFTVIVAKFSLITRKIEHLFFLYHSNRYFPYQFQWLYLANASLVSQLDAIGSLQKHIDMTLATAFENKSSTWVVFSMNILLSTFNELLENMSGATNGFTRKLGFRNFRSWMLSDVFLFHVAFPNCTISKNIYAAQSAGVIQIDSASALYFVEEKAIEFLTCGGSEVAFVKLIGYVSAFHQTIWIWSIILSLGTICFVFIILKFKPITSNTSNSYTMNAIFFPMDTFLEQGNPIYDKAIYHPWMFLVSATWMLVGIVLSNAYRGDNICELTAPISPTKPTTFEQLVDKNFIIITHSDGEAASGIMSGASEGSNFIRKLYRKNDTNKLYFPSMLSSILMDQYEAYSIVKKYNRVIGIVKNFTVHESFMIAKQGVLGFVNMIKNCSLIAFMSWSDEIVQAKMLFENILYSDGRQDDIKFVSRSKEALLVARFGWSVGPVLNPTTKLERNFAIILESGIQKQWKTVEKFVKSFNATAQVHSRSRVPVALSLKGNIPVVFFLHVAFLSFSTVTFFLEQDSTLWLFENLKQGIVRKFKTLSL</sequence>
<organism evidence="3 4">
    <name type="scientific">Orchesella dallaii</name>
    <dbReference type="NCBI Taxonomy" id="48710"/>
    <lineage>
        <taxon>Eukaryota</taxon>
        <taxon>Metazoa</taxon>
        <taxon>Ecdysozoa</taxon>
        <taxon>Arthropoda</taxon>
        <taxon>Hexapoda</taxon>
        <taxon>Collembola</taxon>
        <taxon>Entomobryomorpha</taxon>
        <taxon>Entomobryoidea</taxon>
        <taxon>Orchesellidae</taxon>
        <taxon>Orchesellinae</taxon>
        <taxon>Orchesella</taxon>
    </lineage>
</organism>
<keyword evidence="2" id="KW-0732">Signal</keyword>
<reference evidence="3 4" key="1">
    <citation type="submission" date="2024-08" db="EMBL/GenBank/DDBJ databases">
        <authorList>
            <person name="Cucini C."/>
            <person name="Frati F."/>
        </authorList>
    </citation>
    <scope>NUCLEOTIDE SEQUENCE [LARGE SCALE GENOMIC DNA]</scope>
</reference>
<protein>
    <submittedName>
        <fullName evidence="3">Uncharacterized protein</fullName>
    </submittedName>
</protein>
<gene>
    <name evidence="3" type="ORF">ODALV1_LOCUS3816</name>
</gene>
<feature type="transmembrane region" description="Helical" evidence="1">
    <location>
        <begin position="706"/>
        <end position="726"/>
    </location>
</feature>
<feature type="signal peptide" evidence="2">
    <location>
        <begin position="1"/>
        <end position="19"/>
    </location>
</feature>
<evidence type="ECO:0000256" key="1">
    <source>
        <dbReference type="SAM" id="Phobius"/>
    </source>
</evidence>
<comment type="caution">
    <text evidence="3">The sequence shown here is derived from an EMBL/GenBank/DDBJ whole genome shotgun (WGS) entry which is preliminary data.</text>
</comment>
<keyword evidence="1" id="KW-1133">Transmembrane helix</keyword>
<proteinExistence type="predicted"/>
<feature type="transmembrane region" description="Helical" evidence="1">
    <location>
        <begin position="397"/>
        <end position="416"/>
    </location>
</feature>
<dbReference type="EMBL" id="CAXLJM020000013">
    <property type="protein sequence ID" value="CAL8077458.1"/>
    <property type="molecule type" value="Genomic_DNA"/>
</dbReference>
<evidence type="ECO:0000313" key="4">
    <source>
        <dbReference type="Proteomes" id="UP001642540"/>
    </source>
</evidence>
<accession>A0ABP1PU20</accession>